<accession>A0AAQ4DHK7</accession>
<feature type="compositionally biased region" description="Polar residues" evidence="1">
    <location>
        <begin position="143"/>
        <end position="158"/>
    </location>
</feature>
<evidence type="ECO:0000313" key="4">
    <source>
        <dbReference type="Proteomes" id="UP001321473"/>
    </source>
</evidence>
<gene>
    <name evidence="3" type="ORF">V5799_026780</name>
</gene>
<keyword evidence="4" id="KW-1185">Reference proteome</keyword>
<evidence type="ECO:0008006" key="5">
    <source>
        <dbReference type="Google" id="ProtNLM"/>
    </source>
</evidence>
<feature type="region of interest" description="Disordered" evidence="1">
    <location>
        <begin position="19"/>
        <end position="161"/>
    </location>
</feature>
<evidence type="ECO:0000256" key="1">
    <source>
        <dbReference type="SAM" id="MobiDB-lite"/>
    </source>
</evidence>
<evidence type="ECO:0000313" key="3">
    <source>
        <dbReference type="EMBL" id="KAK8761947.1"/>
    </source>
</evidence>
<comment type="caution">
    <text evidence="3">The sequence shown here is derived from an EMBL/GenBank/DDBJ whole genome shotgun (WGS) entry which is preliminary data.</text>
</comment>
<keyword evidence="2" id="KW-0732">Signal</keyword>
<dbReference type="Proteomes" id="UP001321473">
    <property type="component" value="Unassembled WGS sequence"/>
</dbReference>
<proteinExistence type="predicted"/>
<protein>
    <recommendedName>
        <fullName evidence="5">Chitinase</fullName>
    </recommendedName>
</protein>
<sequence>MAVAGIAMVLLGTALTRDYSLDEASLTSETESAPDRSRRYSPRRSAIVDHETQQPSTPSRGRDTTEGASASGAGSDRANLDSDDESLDDVTEGLESARTKVIPSPPTRAKAASSSTGKTVANAAGGHRRSTSSWKGLTDGKPVTTSTTEQATEKSMANSAAPPPRLLCVFGNWTGVDTWFPEDGLCDYAFFDALYRGRPQEADVARLGRPSAALRRFRHNTRRYRSTLVGIAFSFSGLRKATKDMQSSRGEPYMRDLWKDGVRHAGVLDFVPGAGTTEAAVERLFRFLQLCRRLQDKVIPKTVIPRPSVALGMTFSANTQRQVYASIEKHLRAGWSPSRQKIDMVVLRTHLSGRDDVNPSCTITGSSLWGRTLADYQPSLVDSLNYMEKKLKLLASESAFFVSMSVAARRYVPAGLGNDAKAFDLGSRCRPFDETDYAREIDSFASVCGDSEYVSHMRRDEAHETMHSFRLNPRSAVTFDTEDTIFAKMCKARQHVSSVLYGLALFDAEFDDGSNECSATNKYGNFTLVRAARRALEYVDGASFTQRSQCTRAP</sequence>
<organism evidence="3 4">
    <name type="scientific">Amblyomma americanum</name>
    <name type="common">Lone star tick</name>
    <dbReference type="NCBI Taxonomy" id="6943"/>
    <lineage>
        <taxon>Eukaryota</taxon>
        <taxon>Metazoa</taxon>
        <taxon>Ecdysozoa</taxon>
        <taxon>Arthropoda</taxon>
        <taxon>Chelicerata</taxon>
        <taxon>Arachnida</taxon>
        <taxon>Acari</taxon>
        <taxon>Parasitiformes</taxon>
        <taxon>Ixodida</taxon>
        <taxon>Ixodoidea</taxon>
        <taxon>Ixodidae</taxon>
        <taxon>Amblyomminae</taxon>
        <taxon>Amblyomma</taxon>
    </lineage>
</organism>
<feature type="compositionally biased region" description="Acidic residues" evidence="1">
    <location>
        <begin position="81"/>
        <end position="92"/>
    </location>
</feature>
<reference evidence="3 4" key="1">
    <citation type="journal article" date="2023" name="Arcadia Sci">
        <title>De novo assembly of a long-read Amblyomma americanum tick genome.</title>
        <authorList>
            <person name="Chou S."/>
            <person name="Poskanzer K.E."/>
            <person name="Rollins M."/>
            <person name="Thuy-Boun P.S."/>
        </authorList>
    </citation>
    <scope>NUCLEOTIDE SEQUENCE [LARGE SCALE GENOMIC DNA]</scope>
    <source>
        <strain evidence="3">F_SG_1</strain>
        <tissue evidence="3">Salivary glands</tissue>
    </source>
</reference>
<dbReference type="EMBL" id="JARKHS020030621">
    <property type="protein sequence ID" value="KAK8761947.1"/>
    <property type="molecule type" value="Genomic_DNA"/>
</dbReference>
<feature type="signal peptide" evidence="2">
    <location>
        <begin position="1"/>
        <end position="16"/>
    </location>
</feature>
<dbReference type="AlphaFoldDB" id="A0AAQ4DHK7"/>
<name>A0AAQ4DHK7_AMBAM</name>
<feature type="chain" id="PRO_5042884464" description="Chitinase" evidence="2">
    <location>
        <begin position="17"/>
        <end position="554"/>
    </location>
</feature>
<evidence type="ECO:0000256" key="2">
    <source>
        <dbReference type="SAM" id="SignalP"/>
    </source>
</evidence>